<feature type="transmembrane region" description="Helical" evidence="1">
    <location>
        <begin position="154"/>
        <end position="177"/>
    </location>
</feature>
<feature type="transmembrane region" description="Helical" evidence="1">
    <location>
        <begin position="273"/>
        <end position="294"/>
    </location>
</feature>
<dbReference type="EMBL" id="JAELXS010000007">
    <property type="protein sequence ID" value="MBJ6122757.1"/>
    <property type="molecule type" value="Genomic_DNA"/>
</dbReference>
<organism evidence="2 3">
    <name type="scientific">Sphingomonas mollis</name>
    <dbReference type="NCBI Taxonomy" id="2795726"/>
    <lineage>
        <taxon>Bacteria</taxon>
        <taxon>Pseudomonadati</taxon>
        <taxon>Pseudomonadota</taxon>
        <taxon>Alphaproteobacteria</taxon>
        <taxon>Sphingomonadales</taxon>
        <taxon>Sphingomonadaceae</taxon>
        <taxon>Sphingomonas</taxon>
    </lineage>
</organism>
<comment type="caution">
    <text evidence="2">The sequence shown here is derived from an EMBL/GenBank/DDBJ whole genome shotgun (WGS) entry which is preliminary data.</text>
</comment>
<proteinExistence type="predicted"/>
<feature type="transmembrane region" description="Helical" evidence="1">
    <location>
        <begin position="120"/>
        <end position="142"/>
    </location>
</feature>
<feature type="transmembrane region" description="Helical" evidence="1">
    <location>
        <begin position="237"/>
        <end position="267"/>
    </location>
</feature>
<feature type="transmembrane region" description="Helical" evidence="1">
    <location>
        <begin position="411"/>
        <end position="438"/>
    </location>
</feature>
<evidence type="ECO:0000313" key="2">
    <source>
        <dbReference type="EMBL" id="MBJ6122757.1"/>
    </source>
</evidence>
<feature type="transmembrane region" description="Helical" evidence="1">
    <location>
        <begin position="20"/>
        <end position="43"/>
    </location>
</feature>
<keyword evidence="1" id="KW-1133">Transmembrane helix</keyword>
<protein>
    <recommendedName>
        <fullName evidence="4">O-antigen ligase domain-containing protein</fullName>
    </recommendedName>
</protein>
<sequence>MLYAIYVLFAVIAMLPFLRLPVRTAVLIVFFGGWILLPVGHYPPVATDGLPWWIVGTALPSDMLVTKAWVVAAAALLWGVVFDRRRVSRWRPHWIDLPMAAWCLWPLVDGLIAATPSPSPLVACLYVTGCWGLPWLLGRIWIATADDRLALLRAQVWAGLAMLPVAIMEASVGPFLYDAIYAPHPFRTDGMERYVGYRPLGLLEHGNQYGIWICLNALAALWLAFGQAEDDRGRRGLVPAAILTVMAVAAQSIGALLLLVAGLVFLILRSRAFLKPLLGGVIGIVALVAAAHLSGIVPVQRIARDTAFGQEVLGAVRGIGRGSFTWRISQDTKVLPAIHAAPVQGTAQWDWFRRFGTRPWGLAMLIVGQFGLIGLLLAFGSVIAPALAILWRRVAYAAWAADDETLPLAMIVLLAMADATLNSFIYMPAILIAGAIAVRPVTSTRGRGRPRRSQSG</sequence>
<evidence type="ECO:0000256" key="1">
    <source>
        <dbReference type="SAM" id="Phobius"/>
    </source>
</evidence>
<keyword evidence="1" id="KW-0812">Transmembrane</keyword>
<evidence type="ECO:0000313" key="3">
    <source>
        <dbReference type="Proteomes" id="UP000640426"/>
    </source>
</evidence>
<dbReference type="Proteomes" id="UP000640426">
    <property type="component" value="Unassembled WGS sequence"/>
</dbReference>
<gene>
    <name evidence="2" type="ORF">JAO74_13240</name>
</gene>
<feature type="transmembrane region" description="Helical" evidence="1">
    <location>
        <begin position="94"/>
        <end position="114"/>
    </location>
</feature>
<feature type="transmembrane region" description="Helical" evidence="1">
    <location>
        <begin position="209"/>
        <end position="225"/>
    </location>
</feature>
<name>A0ABS0XRU7_9SPHN</name>
<evidence type="ECO:0008006" key="4">
    <source>
        <dbReference type="Google" id="ProtNLM"/>
    </source>
</evidence>
<keyword evidence="3" id="KW-1185">Reference proteome</keyword>
<feature type="transmembrane region" description="Helical" evidence="1">
    <location>
        <begin position="362"/>
        <end position="391"/>
    </location>
</feature>
<feature type="transmembrane region" description="Helical" evidence="1">
    <location>
        <begin position="63"/>
        <end position="82"/>
    </location>
</feature>
<reference evidence="3" key="1">
    <citation type="submission" date="2020-12" db="EMBL/GenBank/DDBJ databases">
        <title>Hymenobacter sp.</title>
        <authorList>
            <person name="Kim M.K."/>
        </authorList>
    </citation>
    <scope>NUCLEOTIDE SEQUENCE [LARGE SCALE GENOMIC DNA]</scope>
    <source>
        <strain evidence="3">BT553</strain>
    </source>
</reference>
<dbReference type="RefSeq" id="WP_199038837.1">
    <property type="nucleotide sequence ID" value="NZ_JAELXS010000007.1"/>
</dbReference>
<keyword evidence="1" id="KW-0472">Membrane</keyword>
<accession>A0ABS0XRU7</accession>